<proteinExistence type="predicted"/>
<keyword evidence="2" id="KW-1133">Transmembrane helix</keyword>
<evidence type="ECO:0000313" key="4">
    <source>
        <dbReference type="EMBL" id="ADQ78613.1"/>
    </source>
</evidence>
<dbReference type="EMBL" id="CP002345">
    <property type="protein sequence ID" value="ADQ78613.1"/>
    <property type="molecule type" value="Genomic_DNA"/>
</dbReference>
<feature type="transmembrane region" description="Helical" evidence="2">
    <location>
        <begin position="12"/>
        <end position="36"/>
    </location>
</feature>
<dbReference type="SUPFAM" id="SSF55874">
    <property type="entry name" value="ATPase domain of HSP90 chaperone/DNA topoisomerase II/histidine kinase"/>
    <property type="match status" value="1"/>
</dbReference>
<dbReference type="HOGENOM" id="CLU_020473_1_0_10"/>
<evidence type="ECO:0000313" key="5">
    <source>
        <dbReference type="Proteomes" id="UP000008718"/>
    </source>
</evidence>
<protein>
    <submittedName>
        <fullName evidence="4">Signal transduction histidine kinase, LytS</fullName>
    </submittedName>
</protein>
<organism evidence="4 5">
    <name type="scientific">Paludibacter propionicigenes (strain DSM 17365 / JCM 13257 / WB4)</name>
    <dbReference type="NCBI Taxonomy" id="694427"/>
    <lineage>
        <taxon>Bacteria</taxon>
        <taxon>Pseudomonadati</taxon>
        <taxon>Bacteroidota</taxon>
        <taxon>Bacteroidia</taxon>
        <taxon>Bacteroidales</taxon>
        <taxon>Paludibacteraceae</taxon>
        <taxon>Paludibacter</taxon>
    </lineage>
</organism>
<keyword evidence="1" id="KW-0175">Coiled coil</keyword>
<evidence type="ECO:0000256" key="1">
    <source>
        <dbReference type="SAM" id="Coils"/>
    </source>
</evidence>
<dbReference type="RefSeq" id="WP_013443982.1">
    <property type="nucleotide sequence ID" value="NC_014734.1"/>
</dbReference>
<evidence type="ECO:0000259" key="3">
    <source>
        <dbReference type="Pfam" id="PF06580"/>
    </source>
</evidence>
<dbReference type="GO" id="GO:0000155">
    <property type="term" value="F:phosphorelay sensor kinase activity"/>
    <property type="evidence" value="ECO:0007669"/>
    <property type="project" value="InterPro"/>
</dbReference>
<accession>E4T1L9</accession>
<keyword evidence="4" id="KW-0418">Kinase</keyword>
<keyword evidence="2" id="KW-0812">Transmembrane</keyword>
<dbReference type="KEGG" id="ppn:Palpr_0453"/>
<keyword evidence="2" id="KW-0472">Membrane</keyword>
<sequence length="344" mass="39955">MANETINNQSKASFWGIHLSFWIVMFSLIVYLMALIVDGVYLFQRSLVLVTINVILFYACYFWIVPTYIQKKKIGKAAVLILLLILIIIVLRSIGDRLLMDKFNQEPLYDIPKRGRFILMFSGELTFAIFACLLKLAVGSYENKRKMAELEKLQLNTELQFLKSQMSPHFLFNSINNIYSLVLLKSDKAPEALMKLSELLRYSLYDCHDKVSLRQEIEAIESYIELFRLKYEEDLKLTFINDVEITDYQIEPLLYIPLLENALKYSGIGNNSDAFIQLELKVENNMLVFKISNSKGVRNKVQEASGIGMANIRKRLENIYPGKYVFEVYEDDTIFEVTLKIHLL</sequence>
<dbReference type="Pfam" id="PF06580">
    <property type="entry name" value="His_kinase"/>
    <property type="match status" value="1"/>
</dbReference>
<gene>
    <name evidence="4" type="ordered locus">Palpr_0453</name>
</gene>
<dbReference type="PANTHER" id="PTHR34220:SF7">
    <property type="entry name" value="SENSOR HISTIDINE KINASE YPDA"/>
    <property type="match status" value="1"/>
</dbReference>
<dbReference type="Proteomes" id="UP000008718">
    <property type="component" value="Chromosome"/>
</dbReference>
<dbReference type="STRING" id="694427.Palpr_0453"/>
<keyword evidence="4" id="KW-0808">Transferase</keyword>
<dbReference type="InterPro" id="IPR010559">
    <property type="entry name" value="Sig_transdc_His_kin_internal"/>
</dbReference>
<feature type="transmembrane region" description="Helical" evidence="2">
    <location>
        <begin position="77"/>
        <end position="95"/>
    </location>
</feature>
<name>E4T1L9_PALPW</name>
<dbReference type="PANTHER" id="PTHR34220">
    <property type="entry name" value="SENSOR HISTIDINE KINASE YPDA"/>
    <property type="match status" value="1"/>
</dbReference>
<feature type="coiled-coil region" evidence="1">
    <location>
        <begin position="138"/>
        <end position="165"/>
    </location>
</feature>
<feature type="transmembrane region" description="Helical" evidence="2">
    <location>
        <begin position="115"/>
        <end position="138"/>
    </location>
</feature>
<evidence type="ECO:0000256" key="2">
    <source>
        <dbReference type="SAM" id="Phobius"/>
    </source>
</evidence>
<reference key="1">
    <citation type="submission" date="2010-11" db="EMBL/GenBank/DDBJ databases">
        <title>The complete genome of Paludibacter propionicigenes DSM 17365.</title>
        <authorList>
            <consortium name="US DOE Joint Genome Institute (JGI-PGF)"/>
            <person name="Lucas S."/>
            <person name="Copeland A."/>
            <person name="Lapidus A."/>
            <person name="Bruce D."/>
            <person name="Goodwin L."/>
            <person name="Pitluck S."/>
            <person name="Kyrpides N."/>
            <person name="Mavromatis K."/>
            <person name="Ivanova N."/>
            <person name="Munk A.C."/>
            <person name="Brettin T."/>
            <person name="Detter J.C."/>
            <person name="Han C."/>
            <person name="Tapia R."/>
            <person name="Land M."/>
            <person name="Hauser L."/>
            <person name="Markowitz V."/>
            <person name="Cheng J.-F."/>
            <person name="Hugenholtz P."/>
            <person name="Woyke T."/>
            <person name="Wu D."/>
            <person name="Gronow S."/>
            <person name="Wellnitz S."/>
            <person name="Brambilla E."/>
            <person name="Klenk H.-P."/>
            <person name="Eisen J.A."/>
        </authorList>
    </citation>
    <scope>NUCLEOTIDE SEQUENCE</scope>
    <source>
        <strain>WB4</strain>
    </source>
</reference>
<dbReference type="eggNOG" id="COG2972">
    <property type="taxonomic scope" value="Bacteria"/>
</dbReference>
<dbReference type="InterPro" id="IPR050640">
    <property type="entry name" value="Bact_2-comp_sensor_kinase"/>
</dbReference>
<dbReference type="OrthoDB" id="9809908at2"/>
<reference evidence="4 5" key="2">
    <citation type="journal article" date="2011" name="Stand. Genomic Sci.">
        <title>Complete genome sequence of Paludibacter propionicigenes type strain (WB4).</title>
        <authorList>
            <person name="Gronow S."/>
            <person name="Munk C."/>
            <person name="Lapidus A."/>
            <person name="Nolan M."/>
            <person name="Lucas S."/>
            <person name="Hammon N."/>
            <person name="Deshpande S."/>
            <person name="Cheng J.F."/>
            <person name="Tapia R."/>
            <person name="Han C."/>
            <person name="Goodwin L."/>
            <person name="Pitluck S."/>
            <person name="Liolios K."/>
            <person name="Ivanova N."/>
            <person name="Mavromatis K."/>
            <person name="Mikhailova N."/>
            <person name="Pati A."/>
            <person name="Chen A."/>
            <person name="Palaniappan K."/>
            <person name="Land M."/>
            <person name="Hauser L."/>
            <person name="Chang Y.J."/>
            <person name="Jeffries C.D."/>
            <person name="Brambilla E."/>
            <person name="Rohde M."/>
            <person name="Goker M."/>
            <person name="Detter J.C."/>
            <person name="Woyke T."/>
            <person name="Bristow J."/>
            <person name="Eisen J.A."/>
            <person name="Markowitz V."/>
            <person name="Hugenholtz P."/>
            <person name="Kyrpides N.C."/>
            <person name="Klenk H.P."/>
        </authorList>
    </citation>
    <scope>NUCLEOTIDE SEQUENCE [LARGE SCALE GENOMIC DNA]</scope>
    <source>
        <strain evidence="5">DSM 17365 / JCM 13257 / WB4</strain>
    </source>
</reference>
<dbReference type="AlphaFoldDB" id="E4T1L9"/>
<dbReference type="InterPro" id="IPR036890">
    <property type="entry name" value="HATPase_C_sf"/>
</dbReference>
<dbReference type="Gene3D" id="3.30.565.10">
    <property type="entry name" value="Histidine kinase-like ATPase, C-terminal domain"/>
    <property type="match status" value="1"/>
</dbReference>
<feature type="transmembrane region" description="Helical" evidence="2">
    <location>
        <begin position="42"/>
        <end position="65"/>
    </location>
</feature>
<feature type="domain" description="Signal transduction histidine kinase internal region" evidence="3">
    <location>
        <begin position="157"/>
        <end position="234"/>
    </location>
</feature>
<dbReference type="GO" id="GO:0016020">
    <property type="term" value="C:membrane"/>
    <property type="evidence" value="ECO:0007669"/>
    <property type="project" value="InterPro"/>
</dbReference>
<keyword evidence="5" id="KW-1185">Reference proteome</keyword>